<dbReference type="EMBL" id="QOVW01000059">
    <property type="protein sequence ID" value="RDB36577.1"/>
    <property type="molecule type" value="Genomic_DNA"/>
</dbReference>
<evidence type="ECO:0000256" key="7">
    <source>
        <dbReference type="ARBA" id="ARBA00023163"/>
    </source>
</evidence>
<name>A0A369KUS3_9BACT</name>
<keyword evidence="5" id="KW-0805">Transcription regulation</keyword>
<dbReference type="InterPro" id="IPR010921">
    <property type="entry name" value="Trp_repressor/repl_initiator"/>
</dbReference>
<organism evidence="8 9">
    <name type="scientific">Spirobacillus cienkowskii</name>
    <dbReference type="NCBI Taxonomy" id="495820"/>
    <lineage>
        <taxon>Bacteria</taxon>
        <taxon>Pseudomonadati</taxon>
        <taxon>Bdellovibrionota</taxon>
        <taxon>Oligoflexia</taxon>
        <taxon>Silvanigrellales</taxon>
        <taxon>Spirobacillus</taxon>
    </lineage>
</organism>
<keyword evidence="6" id="KW-0238">DNA-binding</keyword>
<sequence length="102" mass="11656">MLSPRIKTSTREITVFLKELSKKNLSHEEYEEILKVFLTPAELDAIAQRLQIVNLIIKGVTQREISEKLGVGVATVTRGSRMLQENELILQLVFPRNEQLPI</sequence>
<dbReference type="SUPFAM" id="SSF48295">
    <property type="entry name" value="TrpR-like"/>
    <property type="match status" value="1"/>
</dbReference>
<evidence type="ECO:0000256" key="4">
    <source>
        <dbReference type="ARBA" id="ARBA00022491"/>
    </source>
</evidence>
<comment type="similarity">
    <text evidence="2">Belongs to the TrpR family.</text>
</comment>
<dbReference type="InterPro" id="IPR000831">
    <property type="entry name" value="Trp_repress"/>
</dbReference>
<comment type="subcellular location">
    <subcellularLocation>
        <location evidence="1">Cytoplasm</location>
    </subcellularLocation>
</comment>
<dbReference type="Pfam" id="PF01371">
    <property type="entry name" value="Trp_repressor"/>
    <property type="match status" value="1"/>
</dbReference>
<dbReference type="PANTHER" id="PTHR38025">
    <property type="entry name" value="TRP OPERON REPRESSOR"/>
    <property type="match status" value="1"/>
</dbReference>
<evidence type="ECO:0000256" key="1">
    <source>
        <dbReference type="ARBA" id="ARBA00004496"/>
    </source>
</evidence>
<evidence type="ECO:0000256" key="6">
    <source>
        <dbReference type="ARBA" id="ARBA00023125"/>
    </source>
</evidence>
<dbReference type="PANTHER" id="PTHR38025:SF1">
    <property type="entry name" value="TRP OPERON REPRESSOR"/>
    <property type="match status" value="1"/>
</dbReference>
<keyword evidence="9" id="KW-1185">Reference proteome</keyword>
<protein>
    <submittedName>
        <fullName evidence="8">Transcriptional regulator</fullName>
    </submittedName>
</protein>
<evidence type="ECO:0000256" key="2">
    <source>
        <dbReference type="ARBA" id="ARBA00007027"/>
    </source>
</evidence>
<dbReference type="AlphaFoldDB" id="A0A369KUS3"/>
<dbReference type="GO" id="GO:0005737">
    <property type="term" value="C:cytoplasm"/>
    <property type="evidence" value="ECO:0007669"/>
    <property type="project" value="UniProtKB-SubCell"/>
</dbReference>
<dbReference type="InterPro" id="IPR013335">
    <property type="entry name" value="Trp_repress_bac"/>
</dbReference>
<keyword evidence="4" id="KW-0678">Repressor</keyword>
<gene>
    <name evidence="8" type="ORF">DCC88_04675</name>
</gene>
<evidence type="ECO:0000256" key="3">
    <source>
        <dbReference type="ARBA" id="ARBA00022490"/>
    </source>
</evidence>
<dbReference type="Proteomes" id="UP000253934">
    <property type="component" value="Unassembled WGS sequence"/>
</dbReference>
<reference evidence="8" key="1">
    <citation type="submission" date="2018-04" db="EMBL/GenBank/DDBJ databases">
        <title>Draft genome sequence of the Candidatus Spirobacillus cienkowskii, a pathogen of freshwater Daphnia species, reconstructed from hemolymph metagenomic reads.</title>
        <authorList>
            <person name="Bresciani L."/>
            <person name="Lemos L.N."/>
            <person name="Wale N."/>
            <person name="Lin J.Y."/>
            <person name="Fernandes G.R."/>
            <person name="Duffy M.A."/>
            <person name="Rodrigues J.M."/>
        </authorList>
    </citation>
    <scope>NUCLEOTIDE SEQUENCE [LARGE SCALE GENOMIC DNA]</scope>
    <source>
        <strain evidence="8">Binning01</strain>
    </source>
</reference>
<evidence type="ECO:0000256" key="5">
    <source>
        <dbReference type="ARBA" id="ARBA00023015"/>
    </source>
</evidence>
<accession>A0A369KUS3</accession>
<dbReference type="GO" id="GO:0003700">
    <property type="term" value="F:DNA-binding transcription factor activity"/>
    <property type="evidence" value="ECO:0007669"/>
    <property type="project" value="InterPro"/>
</dbReference>
<dbReference type="InterPro" id="IPR038116">
    <property type="entry name" value="TrpR-like_sf"/>
</dbReference>
<keyword evidence="7" id="KW-0804">Transcription</keyword>
<keyword evidence="3" id="KW-0963">Cytoplasm</keyword>
<evidence type="ECO:0000313" key="9">
    <source>
        <dbReference type="Proteomes" id="UP000253934"/>
    </source>
</evidence>
<evidence type="ECO:0000313" key="8">
    <source>
        <dbReference type="EMBL" id="RDB36577.1"/>
    </source>
</evidence>
<dbReference type="GO" id="GO:0043565">
    <property type="term" value="F:sequence-specific DNA binding"/>
    <property type="evidence" value="ECO:0007669"/>
    <property type="project" value="InterPro"/>
</dbReference>
<dbReference type="Gene3D" id="1.10.1270.10">
    <property type="entry name" value="TrpR-like"/>
    <property type="match status" value="1"/>
</dbReference>
<proteinExistence type="inferred from homology"/>
<comment type="caution">
    <text evidence="8">The sequence shown here is derived from an EMBL/GenBank/DDBJ whole genome shotgun (WGS) entry which is preliminary data.</text>
</comment>